<dbReference type="GO" id="GO:0005802">
    <property type="term" value="C:trans-Golgi network"/>
    <property type="evidence" value="ECO:0007669"/>
    <property type="project" value="TreeGrafter"/>
</dbReference>
<dbReference type="GO" id="GO:0007032">
    <property type="term" value="P:endosome organization"/>
    <property type="evidence" value="ECO:0007669"/>
    <property type="project" value="TreeGrafter"/>
</dbReference>
<dbReference type="PANTHER" id="PTHR22902">
    <property type="entry name" value="SESQUIPEDALIAN"/>
    <property type="match status" value="1"/>
</dbReference>
<dbReference type="AlphaFoldDB" id="A0A8K1FLB6"/>
<feature type="domain" description="PH" evidence="3">
    <location>
        <begin position="749"/>
        <end position="839"/>
    </location>
</feature>
<feature type="domain" description="PH" evidence="3">
    <location>
        <begin position="27"/>
        <end position="123"/>
    </location>
</feature>
<evidence type="ECO:0000259" key="3">
    <source>
        <dbReference type="PROSITE" id="PS50003"/>
    </source>
</evidence>
<evidence type="ECO:0000256" key="2">
    <source>
        <dbReference type="SAM" id="MobiDB-lite"/>
    </source>
</evidence>
<comment type="caution">
    <text evidence="4">The sequence shown here is derived from an EMBL/GenBank/DDBJ whole genome shotgun (WGS) entry which is preliminary data.</text>
</comment>
<dbReference type="Gene3D" id="2.30.29.30">
    <property type="entry name" value="Pleckstrin-homology domain (PH domain)/Phosphotyrosine-binding domain (PTB)"/>
    <property type="match status" value="6"/>
</dbReference>
<feature type="compositionally biased region" description="Acidic residues" evidence="2">
    <location>
        <begin position="593"/>
        <end position="613"/>
    </location>
</feature>
<evidence type="ECO:0000313" key="4">
    <source>
        <dbReference type="EMBL" id="TMW63677.1"/>
    </source>
</evidence>
<dbReference type="Proteomes" id="UP000794436">
    <property type="component" value="Unassembled WGS sequence"/>
</dbReference>
<dbReference type="PROSITE" id="PS50003">
    <property type="entry name" value="PH_DOMAIN"/>
    <property type="match status" value="5"/>
</dbReference>
<dbReference type="SUPFAM" id="SSF50729">
    <property type="entry name" value="PH domain-like"/>
    <property type="match status" value="6"/>
</dbReference>
<dbReference type="Pfam" id="PF00169">
    <property type="entry name" value="PH"/>
    <property type="match status" value="6"/>
</dbReference>
<sequence length="863" mass="97151">MLSSQPSPSSAMQPAGRVVRVRSTASYCDHCGWGTKQGSIIKSWKRRYFVLRGVDLYYFAECSASGKGIDEKGRIQVSNVEFVPEYRNAIVITGTLKNQRMIVQFEANDACVEWQKKIKSALQKEAVDSVNTMNQEDAVLMKGWLRKEGQNFKTWKRRYMTLRGRLLRYHAAEGEPPLGEVHVHSVNICPAKKFGLDIYSDNNRLLRIAGDSFDDIEAWDQALAFVLRKQPCFADTLTDQPAPFLGNGTLLQVDSDGWLYLRGVLKNSWKKRFFTLKDSVLQYFDHPGGKPLGEGTVVDLKLGVNKHQLEIKLDTGRWVSVASDTQEDYDKWMWAICNFLEREPSTLQRLAEHSVLGSSPPASMIRASLDGESSDQEVARKRGWLRKEGQHRKSWKRRYFVLEGTHLTYYENIGMSIVKGAGDVVHVEPSALDPNGLEIHFKHGRVLRVTAESPAEVQAWLELLAGEHPESRDSDATTDACGSLAAGLPPLSPKADDPNEFGRGWLLKQGKNFKTWKQRYFVLVGRMLSYSVAVGAPPLGCGLIELARFGEARPFCFQVRLSNGRNLTLVAANDEDLMKWCISLKHGFEYQESDNDDPVLEAFDNDDGEEDTGGDGSKRQRQHALVSMKSKSEKDLLEVVEDDGKRPRQHALVSMESMSEKNVLEDAEVDDKRPRQHALVSMKSKSEKSLSVKDSEEDGKQPRQHRLFSLKSMQQSEMNLVEDAEDGEPMHVSSGDARLVITAAFNPNIVMCSGWLRKEGGTVKSWKVRFFTLCGTILRYFKTEHGPLLGSASIRHVVIVRNRKHCFELSLESGRKLVILAESEHESSRWLEALRLAVTAGREARAPSTRHLLPQPSTRVFAV</sequence>
<keyword evidence="5" id="KW-1185">Reference proteome</keyword>
<feature type="region of interest" description="Disordered" evidence="2">
    <location>
        <begin position="593"/>
        <end position="706"/>
    </location>
</feature>
<protein>
    <recommendedName>
        <fullName evidence="3">PH domain-containing protein</fullName>
    </recommendedName>
</protein>
<feature type="compositionally biased region" description="Basic and acidic residues" evidence="2">
    <location>
        <begin position="630"/>
        <end position="646"/>
    </location>
</feature>
<evidence type="ECO:0000313" key="5">
    <source>
        <dbReference type="Proteomes" id="UP000794436"/>
    </source>
</evidence>
<feature type="domain" description="PH" evidence="3">
    <location>
        <begin position="138"/>
        <end position="228"/>
    </location>
</feature>
<dbReference type="PANTHER" id="PTHR22902:SF27">
    <property type="entry name" value="PLECKSTRIN HOMOLOGY DOMAIN-CONTAINING FAMILY A MEMBER 3"/>
    <property type="match status" value="1"/>
</dbReference>
<dbReference type="SMART" id="SM00233">
    <property type="entry name" value="PH"/>
    <property type="match status" value="6"/>
</dbReference>
<organism evidence="4 5">
    <name type="scientific">Pythium oligandrum</name>
    <name type="common">Mycoparasitic fungus</name>
    <dbReference type="NCBI Taxonomy" id="41045"/>
    <lineage>
        <taxon>Eukaryota</taxon>
        <taxon>Sar</taxon>
        <taxon>Stramenopiles</taxon>
        <taxon>Oomycota</taxon>
        <taxon>Peronosporomycetes</taxon>
        <taxon>Pythiales</taxon>
        <taxon>Pythiaceae</taxon>
        <taxon>Pythium</taxon>
    </lineage>
</organism>
<dbReference type="GO" id="GO:0042147">
    <property type="term" value="P:retrograde transport, endosome to Golgi"/>
    <property type="evidence" value="ECO:0007669"/>
    <property type="project" value="TreeGrafter"/>
</dbReference>
<feature type="domain" description="PH" evidence="3">
    <location>
        <begin position="378"/>
        <end position="589"/>
    </location>
</feature>
<dbReference type="GO" id="GO:0055037">
    <property type="term" value="C:recycling endosome"/>
    <property type="evidence" value="ECO:0007669"/>
    <property type="project" value="TreeGrafter"/>
</dbReference>
<dbReference type="InterPro" id="IPR001849">
    <property type="entry name" value="PH_domain"/>
</dbReference>
<dbReference type="OrthoDB" id="164244at2759"/>
<dbReference type="GO" id="GO:0005769">
    <property type="term" value="C:early endosome"/>
    <property type="evidence" value="ECO:0007669"/>
    <property type="project" value="TreeGrafter"/>
</dbReference>
<dbReference type="CDD" id="cd00821">
    <property type="entry name" value="PH"/>
    <property type="match status" value="3"/>
</dbReference>
<feature type="domain" description="PH" evidence="3">
    <location>
        <begin position="252"/>
        <end position="341"/>
    </location>
</feature>
<name>A0A8K1FLB6_PYTOL</name>
<dbReference type="InterPro" id="IPR011993">
    <property type="entry name" value="PH-like_dom_sf"/>
</dbReference>
<proteinExistence type="predicted"/>
<keyword evidence="1" id="KW-0597">Phosphoprotein</keyword>
<feature type="compositionally biased region" description="Basic and acidic residues" evidence="2">
    <location>
        <begin position="684"/>
        <end position="701"/>
    </location>
</feature>
<accession>A0A8K1FLB6</accession>
<gene>
    <name evidence="4" type="ORF">Poli38472_002618</name>
</gene>
<dbReference type="EMBL" id="SPLM01000072">
    <property type="protein sequence ID" value="TMW63677.1"/>
    <property type="molecule type" value="Genomic_DNA"/>
</dbReference>
<reference evidence="4" key="1">
    <citation type="submission" date="2019-03" db="EMBL/GenBank/DDBJ databases">
        <title>Long read genome sequence of the mycoparasitic Pythium oligandrum ATCC 38472 isolated from sugarbeet rhizosphere.</title>
        <authorList>
            <person name="Gaulin E."/>
        </authorList>
    </citation>
    <scope>NUCLEOTIDE SEQUENCE</scope>
    <source>
        <strain evidence="4">ATCC 38472_TT</strain>
    </source>
</reference>
<evidence type="ECO:0000256" key="1">
    <source>
        <dbReference type="ARBA" id="ARBA00022553"/>
    </source>
</evidence>
<dbReference type="GO" id="GO:0001881">
    <property type="term" value="P:receptor recycling"/>
    <property type="evidence" value="ECO:0007669"/>
    <property type="project" value="TreeGrafter"/>
</dbReference>
<dbReference type="InterPro" id="IPR045188">
    <property type="entry name" value="Boi1/Boi2-like"/>
</dbReference>
<dbReference type="GO" id="GO:0005829">
    <property type="term" value="C:cytosol"/>
    <property type="evidence" value="ECO:0007669"/>
    <property type="project" value="GOC"/>
</dbReference>